<dbReference type="EMBL" id="RCVZ01000015">
    <property type="protein sequence ID" value="RLQ93332.1"/>
    <property type="molecule type" value="Genomic_DNA"/>
</dbReference>
<gene>
    <name evidence="1" type="ORF">D9X91_17880</name>
</gene>
<dbReference type="Proteomes" id="UP000276770">
    <property type="component" value="Unassembled WGS sequence"/>
</dbReference>
<evidence type="ECO:0000313" key="2">
    <source>
        <dbReference type="Proteomes" id="UP000276770"/>
    </source>
</evidence>
<comment type="caution">
    <text evidence="1">The sequence shown here is derived from an EMBL/GenBank/DDBJ whole genome shotgun (WGS) entry which is preliminary data.</text>
</comment>
<accession>A0A3L7JY21</accession>
<dbReference type="RefSeq" id="WP_121682022.1">
    <property type="nucleotide sequence ID" value="NZ_RCVZ01000015.1"/>
</dbReference>
<proteinExistence type="predicted"/>
<dbReference type="OrthoDB" id="2453421at2"/>
<evidence type="ECO:0000313" key="1">
    <source>
        <dbReference type="EMBL" id="RLQ93332.1"/>
    </source>
</evidence>
<sequence length="80" mass="9957">MNLVRWSYARLNHIKASFDTFPHSPVIFRRIKGYYFVYTVQWSPEDPYIDRTQLEKMEWLLNIELGFEDEYRKRKEFYPS</sequence>
<name>A0A3L7JY21_9BACI</name>
<reference evidence="1 2" key="1">
    <citation type="submission" date="2018-10" db="EMBL/GenBank/DDBJ databases">
        <title>Falsibacillus sp. genome draft.</title>
        <authorList>
            <person name="Shi S."/>
        </authorList>
    </citation>
    <scope>NUCLEOTIDE SEQUENCE [LARGE SCALE GENOMIC DNA]</scope>
    <source>
        <strain evidence="1 2">GY 10110</strain>
    </source>
</reference>
<dbReference type="AlphaFoldDB" id="A0A3L7JY21"/>
<protein>
    <submittedName>
        <fullName evidence="1">Uncharacterized protein</fullName>
    </submittedName>
</protein>
<organism evidence="1 2">
    <name type="scientific">Falsibacillus albus</name>
    <dbReference type="NCBI Taxonomy" id="2478915"/>
    <lineage>
        <taxon>Bacteria</taxon>
        <taxon>Bacillati</taxon>
        <taxon>Bacillota</taxon>
        <taxon>Bacilli</taxon>
        <taxon>Bacillales</taxon>
        <taxon>Bacillaceae</taxon>
        <taxon>Falsibacillus</taxon>
    </lineage>
</organism>
<keyword evidence="2" id="KW-1185">Reference proteome</keyword>